<gene>
    <name evidence="1" type="ORF">JTE90_003276</name>
</gene>
<dbReference type="Proteomes" id="UP000827092">
    <property type="component" value="Unassembled WGS sequence"/>
</dbReference>
<accession>A0AAV6V3K1</accession>
<dbReference type="EMBL" id="JAFNEN010000162">
    <property type="protein sequence ID" value="KAG8191265.1"/>
    <property type="molecule type" value="Genomic_DNA"/>
</dbReference>
<proteinExistence type="predicted"/>
<keyword evidence="2" id="KW-1185">Reference proteome</keyword>
<sequence>MEIHAGWVLCGSNDDTTVNNDHILGVCNAVVIKDVTEDEISLRKFLELDAIGITDKLTSSRTVSDDEAMHIFDSTLKFDNSRYEICLQWKFGT</sequence>
<dbReference type="AlphaFoldDB" id="A0AAV6V3K1"/>
<evidence type="ECO:0000313" key="1">
    <source>
        <dbReference type="EMBL" id="KAG8191265.1"/>
    </source>
</evidence>
<comment type="caution">
    <text evidence="1">The sequence shown here is derived from an EMBL/GenBank/DDBJ whole genome shotgun (WGS) entry which is preliminary data.</text>
</comment>
<evidence type="ECO:0000313" key="2">
    <source>
        <dbReference type="Proteomes" id="UP000827092"/>
    </source>
</evidence>
<reference evidence="1 2" key="1">
    <citation type="journal article" date="2022" name="Nat. Ecol. Evol.">
        <title>A masculinizing supergene underlies an exaggerated male reproductive morph in a spider.</title>
        <authorList>
            <person name="Hendrickx F."/>
            <person name="De Corte Z."/>
            <person name="Sonet G."/>
            <person name="Van Belleghem S.M."/>
            <person name="Kostlbacher S."/>
            <person name="Vangestel C."/>
        </authorList>
    </citation>
    <scope>NUCLEOTIDE SEQUENCE [LARGE SCALE GENOMIC DNA]</scope>
    <source>
        <strain evidence="1">W744_W776</strain>
    </source>
</reference>
<protein>
    <submittedName>
        <fullName evidence="1">Uncharacterized protein</fullName>
    </submittedName>
</protein>
<organism evidence="1 2">
    <name type="scientific">Oedothorax gibbosus</name>
    <dbReference type="NCBI Taxonomy" id="931172"/>
    <lineage>
        <taxon>Eukaryota</taxon>
        <taxon>Metazoa</taxon>
        <taxon>Ecdysozoa</taxon>
        <taxon>Arthropoda</taxon>
        <taxon>Chelicerata</taxon>
        <taxon>Arachnida</taxon>
        <taxon>Araneae</taxon>
        <taxon>Araneomorphae</taxon>
        <taxon>Entelegynae</taxon>
        <taxon>Araneoidea</taxon>
        <taxon>Linyphiidae</taxon>
        <taxon>Erigoninae</taxon>
        <taxon>Oedothorax</taxon>
    </lineage>
</organism>
<name>A0AAV6V3K1_9ARAC</name>